<name>A0A9D1KB76_9FIRM</name>
<reference evidence="2" key="2">
    <citation type="journal article" date="2021" name="PeerJ">
        <title>Extensive microbial diversity within the chicken gut microbiome revealed by metagenomics and culture.</title>
        <authorList>
            <person name="Gilroy R."/>
            <person name="Ravi A."/>
            <person name="Getino M."/>
            <person name="Pursley I."/>
            <person name="Horton D.L."/>
            <person name="Alikhan N.F."/>
            <person name="Baker D."/>
            <person name="Gharbi K."/>
            <person name="Hall N."/>
            <person name="Watson M."/>
            <person name="Adriaenssens E.M."/>
            <person name="Foster-Nyarko E."/>
            <person name="Jarju S."/>
            <person name="Secka A."/>
            <person name="Antonio M."/>
            <person name="Oren A."/>
            <person name="Chaudhuri R.R."/>
            <person name="La Ragione R."/>
            <person name="Hildebrand F."/>
            <person name="Pallen M.J."/>
        </authorList>
    </citation>
    <scope>NUCLEOTIDE SEQUENCE</scope>
    <source>
        <strain evidence="2">CHK195-26880</strain>
    </source>
</reference>
<dbReference type="Proteomes" id="UP000886833">
    <property type="component" value="Unassembled WGS sequence"/>
</dbReference>
<keyword evidence="1" id="KW-0472">Membrane</keyword>
<dbReference type="EMBL" id="DVKQ01000002">
    <property type="protein sequence ID" value="HIT36896.1"/>
    <property type="molecule type" value="Genomic_DNA"/>
</dbReference>
<feature type="transmembrane region" description="Helical" evidence="1">
    <location>
        <begin position="7"/>
        <end position="29"/>
    </location>
</feature>
<dbReference type="AlphaFoldDB" id="A0A9D1KB76"/>
<accession>A0A9D1KB76</accession>
<evidence type="ECO:0000313" key="3">
    <source>
        <dbReference type="Proteomes" id="UP000886833"/>
    </source>
</evidence>
<sequence>MIDNIKIVFGTIAGIVLIGLLVFVVSIGYQNEETIECTIEDKWVKRKDKSDMYLVQCDNEVYQITDLLFKGKFNSSDIYANLKVGNTYEITTTGYRFELLSMYKNINEYEKVEDK</sequence>
<keyword evidence="1" id="KW-0812">Transmembrane</keyword>
<reference evidence="2" key="1">
    <citation type="submission" date="2020-10" db="EMBL/GenBank/DDBJ databases">
        <authorList>
            <person name="Gilroy R."/>
        </authorList>
    </citation>
    <scope>NUCLEOTIDE SEQUENCE</scope>
    <source>
        <strain evidence="2">CHK195-26880</strain>
    </source>
</reference>
<gene>
    <name evidence="2" type="ORF">IAB59_00225</name>
</gene>
<keyword evidence="1" id="KW-1133">Transmembrane helix</keyword>
<proteinExistence type="predicted"/>
<evidence type="ECO:0000313" key="2">
    <source>
        <dbReference type="EMBL" id="HIT36896.1"/>
    </source>
</evidence>
<organism evidence="2 3">
    <name type="scientific">Candidatus Onthousia faecipullorum</name>
    <dbReference type="NCBI Taxonomy" id="2840887"/>
    <lineage>
        <taxon>Bacteria</taxon>
        <taxon>Bacillati</taxon>
        <taxon>Bacillota</taxon>
        <taxon>Bacilli</taxon>
        <taxon>Candidatus Onthousia</taxon>
    </lineage>
</organism>
<protein>
    <submittedName>
        <fullName evidence="2">Uncharacterized protein</fullName>
    </submittedName>
</protein>
<evidence type="ECO:0000256" key="1">
    <source>
        <dbReference type="SAM" id="Phobius"/>
    </source>
</evidence>
<comment type="caution">
    <text evidence="2">The sequence shown here is derived from an EMBL/GenBank/DDBJ whole genome shotgun (WGS) entry which is preliminary data.</text>
</comment>